<dbReference type="InterPro" id="IPR002491">
    <property type="entry name" value="ABC_transptr_periplasmic_BD"/>
</dbReference>
<dbReference type="Gene3D" id="3.40.50.1980">
    <property type="entry name" value="Nitrogenase molybdenum iron protein domain"/>
    <property type="match status" value="2"/>
</dbReference>
<keyword evidence="5" id="KW-1185">Reference proteome</keyword>
<dbReference type="Pfam" id="PF18204">
    <property type="entry name" value="PGF-CTERM"/>
    <property type="match status" value="1"/>
</dbReference>
<feature type="compositionally biased region" description="Low complexity" evidence="2">
    <location>
        <begin position="30"/>
        <end position="47"/>
    </location>
</feature>
<evidence type="ECO:0000259" key="3">
    <source>
        <dbReference type="PROSITE" id="PS50983"/>
    </source>
</evidence>
<dbReference type="GO" id="GO:0071281">
    <property type="term" value="P:cellular response to iron ion"/>
    <property type="evidence" value="ECO:0007669"/>
    <property type="project" value="TreeGrafter"/>
</dbReference>
<dbReference type="Proteomes" id="UP000236740">
    <property type="component" value="Unassembled WGS sequence"/>
</dbReference>
<feature type="region of interest" description="Disordered" evidence="2">
    <location>
        <begin position="360"/>
        <end position="397"/>
    </location>
</feature>
<evidence type="ECO:0000313" key="5">
    <source>
        <dbReference type="Proteomes" id="UP000236740"/>
    </source>
</evidence>
<dbReference type="GO" id="GO:0005886">
    <property type="term" value="C:plasma membrane"/>
    <property type="evidence" value="ECO:0007669"/>
    <property type="project" value="UniProtKB-SubCell"/>
</dbReference>
<dbReference type="NCBIfam" id="TIGR04281">
    <property type="entry name" value="peripla_PGF_1"/>
    <property type="match status" value="1"/>
</dbReference>
<dbReference type="AlphaFoldDB" id="A0A1H6AXU4"/>
<dbReference type="NCBIfam" id="TIGR04126">
    <property type="entry name" value="PGF_CTERM"/>
    <property type="match status" value="1"/>
</dbReference>
<dbReference type="GO" id="GO:0030115">
    <property type="term" value="C:S-layer"/>
    <property type="evidence" value="ECO:0007669"/>
    <property type="project" value="UniProtKB-SubCell"/>
</dbReference>
<dbReference type="InterPro" id="IPR026371">
    <property type="entry name" value="PGF_CTERM"/>
</dbReference>
<dbReference type="PROSITE" id="PS50983">
    <property type="entry name" value="FE_B12_PBP"/>
    <property type="match status" value="1"/>
</dbReference>
<dbReference type="InterPro" id="IPR050902">
    <property type="entry name" value="ABC_Transporter_SBP"/>
</dbReference>
<dbReference type="PANTHER" id="PTHR30535">
    <property type="entry name" value="VITAMIN B12-BINDING PROTEIN"/>
    <property type="match status" value="1"/>
</dbReference>
<sequence>MQRSAVALSMLLVVAAVGVAVVPAAGAAAAPSAPSADSAGYAAGDAVTPESGVDALDDAPPHDHQSDSGSDADADSGSDADAETCTFPYETTDATGANVTIESDPDRIVTLNPSAAQTMWEIGARDEVVGVSQYASYLEGADEKANVSGAGGPSVETVIDAEPDLVLVPNSSYGAAAERVEQIRAQGVPVYVFGQPESLEFVADKTERIGRLTGNCEAGAARAAEIRQSVDDMERALEGTERPVGLNVFYGYTSGANTFIGDLMTTAGLQNGAAEAGISGFQPINDETVVEMNPEWIVAPEGSPIPENAAYNSTTAVQERNVIRVDTNYLQQPAPRSVQAAEVIMRRVHPEAYEEYRALQSGASTATPGTDATTDDDGTPPVTVTPDASPTTSTDTPGFGPAVTLAALAAAALLAMRR</sequence>
<dbReference type="InterPro" id="IPR054828">
    <property type="entry name" value="Vit_B12_bind_prot"/>
</dbReference>
<dbReference type="RefSeq" id="WP_200820905.1">
    <property type="nucleotide sequence ID" value="NZ_CP031311.1"/>
</dbReference>
<name>A0A1H6AXU4_9EURY</name>
<dbReference type="GeneID" id="39858221"/>
<feature type="compositionally biased region" description="Acidic residues" evidence="2">
    <location>
        <begin position="70"/>
        <end position="82"/>
    </location>
</feature>
<dbReference type="SUPFAM" id="SSF53807">
    <property type="entry name" value="Helical backbone' metal receptor"/>
    <property type="match status" value="1"/>
</dbReference>
<evidence type="ECO:0000313" key="4">
    <source>
        <dbReference type="EMBL" id="SEG52606.1"/>
    </source>
</evidence>
<dbReference type="OrthoDB" id="214567at2157"/>
<evidence type="ECO:0000256" key="2">
    <source>
        <dbReference type="SAM" id="MobiDB-lite"/>
    </source>
</evidence>
<dbReference type="InterPro" id="IPR026469">
    <property type="entry name" value="Peripla_PGF_1"/>
</dbReference>
<keyword evidence="1" id="KW-0732">Signal</keyword>
<accession>A0A1H6AXU4</accession>
<reference evidence="4 5" key="1">
    <citation type="submission" date="2016-10" db="EMBL/GenBank/DDBJ databases">
        <authorList>
            <person name="de Groot N.N."/>
        </authorList>
    </citation>
    <scope>NUCLEOTIDE SEQUENCE [LARGE SCALE GENOMIC DNA]</scope>
    <source>
        <strain evidence="4 5">CGMCC 1.10331</strain>
    </source>
</reference>
<protein>
    <submittedName>
        <fullName evidence="4">Iron complex transport system substrate-binding protein</fullName>
    </submittedName>
</protein>
<feature type="region of interest" description="Disordered" evidence="2">
    <location>
        <begin position="30"/>
        <end position="91"/>
    </location>
</feature>
<feature type="compositionally biased region" description="Low complexity" evidence="2">
    <location>
        <begin position="379"/>
        <end position="397"/>
    </location>
</feature>
<evidence type="ECO:0000256" key="1">
    <source>
        <dbReference type="ARBA" id="ARBA00022729"/>
    </source>
</evidence>
<dbReference type="PANTHER" id="PTHR30535:SF34">
    <property type="entry name" value="MOLYBDATE-BINDING PROTEIN MOLA"/>
    <property type="match status" value="1"/>
</dbReference>
<proteinExistence type="predicted"/>
<feature type="domain" description="Fe/B12 periplasmic-binding" evidence="3">
    <location>
        <begin position="107"/>
        <end position="352"/>
    </location>
</feature>
<dbReference type="NCBIfam" id="NF038402">
    <property type="entry name" value="TroA_like"/>
    <property type="match status" value="1"/>
</dbReference>
<dbReference type="Pfam" id="PF01497">
    <property type="entry name" value="Peripla_BP_2"/>
    <property type="match status" value="1"/>
</dbReference>
<organism evidence="4 5">
    <name type="scientific">Halobellus limi</name>
    <dbReference type="NCBI Taxonomy" id="699433"/>
    <lineage>
        <taxon>Archaea</taxon>
        <taxon>Methanobacteriati</taxon>
        <taxon>Methanobacteriota</taxon>
        <taxon>Stenosarchaea group</taxon>
        <taxon>Halobacteria</taxon>
        <taxon>Halobacteriales</taxon>
        <taxon>Haloferacaceae</taxon>
        <taxon>Halobellus</taxon>
    </lineage>
</organism>
<gene>
    <name evidence="4" type="ORF">SAMN04488133_2545</name>
</gene>
<dbReference type="EMBL" id="FNVN01000003">
    <property type="protein sequence ID" value="SEG52606.1"/>
    <property type="molecule type" value="Genomic_DNA"/>
</dbReference>